<dbReference type="PANTHER" id="PTHR43591">
    <property type="entry name" value="METHYLTRANSFERASE"/>
    <property type="match status" value="1"/>
</dbReference>
<gene>
    <name evidence="2" type="ORF">MalAC0309_0525</name>
</gene>
<dbReference type="GO" id="GO:0032259">
    <property type="term" value="P:methylation"/>
    <property type="evidence" value="ECO:0007669"/>
    <property type="project" value="UniProtKB-KW"/>
</dbReference>
<organism evidence="2 3">
    <name type="scientific">Microcella alkaliphila</name>
    <dbReference type="NCBI Taxonomy" id="279828"/>
    <lineage>
        <taxon>Bacteria</taxon>
        <taxon>Bacillati</taxon>
        <taxon>Actinomycetota</taxon>
        <taxon>Actinomycetes</taxon>
        <taxon>Micrococcales</taxon>
        <taxon>Microbacteriaceae</taxon>
        <taxon>Microcella</taxon>
    </lineage>
</organism>
<dbReference type="EMBL" id="AP017315">
    <property type="protein sequence ID" value="BAU31397.1"/>
    <property type="molecule type" value="Genomic_DNA"/>
</dbReference>
<name>A0A0U5BIL8_9MICO</name>
<evidence type="ECO:0000313" key="2">
    <source>
        <dbReference type="EMBL" id="BAU31397.1"/>
    </source>
</evidence>
<reference evidence="3" key="1">
    <citation type="submission" date="2015-12" db="EMBL/GenBank/DDBJ databases">
        <authorList>
            <person name="Shamseldin A."/>
            <person name="Moawad H."/>
            <person name="Abd El-Rahim W.M."/>
            <person name="Sadowsky M.J."/>
        </authorList>
    </citation>
    <scope>NUCLEOTIDE SEQUENCE [LARGE SCALE GENOMIC DNA]</scope>
    <source>
        <strain evidence="3">JAM AC0309</strain>
    </source>
</reference>
<dbReference type="PANTHER" id="PTHR43591:SF24">
    <property type="entry name" value="2-METHOXY-6-POLYPRENYL-1,4-BENZOQUINOL METHYLASE, MITOCHONDRIAL"/>
    <property type="match status" value="1"/>
</dbReference>
<dbReference type="Gene3D" id="3.40.50.150">
    <property type="entry name" value="Vaccinia Virus protein VP39"/>
    <property type="match status" value="1"/>
</dbReference>
<accession>A0A0U5BIL8</accession>
<feature type="domain" description="Methyltransferase" evidence="1">
    <location>
        <begin position="38"/>
        <end position="164"/>
    </location>
</feature>
<dbReference type="Pfam" id="PF13847">
    <property type="entry name" value="Methyltransf_31"/>
    <property type="match status" value="1"/>
</dbReference>
<dbReference type="Proteomes" id="UP000218965">
    <property type="component" value="Chromosome"/>
</dbReference>
<evidence type="ECO:0000259" key="1">
    <source>
        <dbReference type="Pfam" id="PF13847"/>
    </source>
</evidence>
<dbReference type="InterPro" id="IPR025714">
    <property type="entry name" value="Methyltranfer_dom"/>
</dbReference>
<dbReference type="RefSeq" id="WP_096420585.1">
    <property type="nucleotide sequence ID" value="NZ_AP017315.1"/>
</dbReference>
<keyword evidence="2" id="KW-0808">Transferase</keyword>
<proteinExistence type="predicted"/>
<dbReference type="AlphaFoldDB" id="A0A0U5BIL8"/>
<dbReference type="OrthoDB" id="9795634at2"/>
<dbReference type="GO" id="GO:0008168">
    <property type="term" value="F:methyltransferase activity"/>
    <property type="evidence" value="ECO:0007669"/>
    <property type="project" value="UniProtKB-KW"/>
</dbReference>
<protein>
    <submittedName>
        <fullName evidence="2">Type 11 methyltransferase</fullName>
    </submittedName>
</protein>
<dbReference type="SUPFAM" id="SSF53335">
    <property type="entry name" value="S-adenosyl-L-methionine-dependent methyltransferases"/>
    <property type="match status" value="1"/>
</dbReference>
<keyword evidence="2" id="KW-0489">Methyltransferase</keyword>
<reference evidence="2 3" key="2">
    <citation type="submission" date="2016-01" db="EMBL/GenBank/DDBJ databases">
        <title>Microcella alkaliphila JAM AC0309 whole genome shotgun sequence.</title>
        <authorList>
            <person name="Kurata A."/>
            <person name="Hirose Y."/>
            <person name="Kishimoto N."/>
            <person name="Kobayashi T."/>
        </authorList>
    </citation>
    <scope>NUCLEOTIDE SEQUENCE [LARGE SCALE GENOMIC DNA]</scope>
    <source>
        <strain evidence="2 3">JAM AC0309</strain>
    </source>
</reference>
<dbReference type="InterPro" id="IPR029063">
    <property type="entry name" value="SAM-dependent_MTases_sf"/>
</dbReference>
<dbReference type="CDD" id="cd02440">
    <property type="entry name" value="AdoMet_MTases"/>
    <property type="match status" value="1"/>
</dbReference>
<sequence>MAEPNAYTLGHHDSVLAVHRWRTIANSAAYLEPELVPGRTLLDVGCGPGTVTVEFGQRLGDDSVTGVDMSDTAIAAARAFAAASGSAVRFDTADALALPFDAESFDIVHTHQTLQHVPDPVAMLRSMSRVARPSGVIAAREVDYGATTWYPLLPALDEWLELYRRVHRATSGEPDAARHLVAWARAAGLQNIRVSGSTWVFAMPEERAWWGGAWAVRAVESDFAKHAIDGGHASSADLARISAAWREWAEHDDAWFSMTHGELLAAPSPAETP</sequence>
<dbReference type="KEGG" id="malk:MalAC0309_0525"/>
<evidence type="ECO:0000313" key="3">
    <source>
        <dbReference type="Proteomes" id="UP000218965"/>
    </source>
</evidence>